<keyword evidence="4" id="KW-1185">Reference proteome</keyword>
<feature type="domain" description="Beta-lactamase-related" evidence="2">
    <location>
        <begin position="65"/>
        <end position="405"/>
    </location>
</feature>
<dbReference type="PANTHER" id="PTHR46825:SF7">
    <property type="entry name" value="D-ALANYL-D-ALANINE CARBOXYPEPTIDASE"/>
    <property type="match status" value="1"/>
</dbReference>
<dbReference type="GO" id="GO:0016787">
    <property type="term" value="F:hydrolase activity"/>
    <property type="evidence" value="ECO:0007669"/>
    <property type="project" value="UniProtKB-KW"/>
</dbReference>
<evidence type="ECO:0000313" key="3">
    <source>
        <dbReference type="EMBL" id="GAA4832806.1"/>
    </source>
</evidence>
<dbReference type="Proteomes" id="UP001501752">
    <property type="component" value="Unassembled WGS sequence"/>
</dbReference>
<dbReference type="SUPFAM" id="SSF56601">
    <property type="entry name" value="beta-lactamase/transpeptidase-like"/>
    <property type="match status" value="1"/>
</dbReference>
<feature type="chain" id="PRO_5046926768" evidence="1">
    <location>
        <begin position="38"/>
        <end position="415"/>
    </location>
</feature>
<dbReference type="EMBL" id="BAABIS010000001">
    <property type="protein sequence ID" value="GAA4832806.1"/>
    <property type="molecule type" value="Genomic_DNA"/>
</dbReference>
<feature type="signal peptide" evidence="1">
    <location>
        <begin position="1"/>
        <end position="37"/>
    </location>
</feature>
<dbReference type="PANTHER" id="PTHR46825">
    <property type="entry name" value="D-ALANYL-D-ALANINE-CARBOXYPEPTIDASE/ENDOPEPTIDASE AMPH"/>
    <property type="match status" value="1"/>
</dbReference>
<accession>A0ABP9DE38</accession>
<evidence type="ECO:0000313" key="4">
    <source>
        <dbReference type="Proteomes" id="UP001501752"/>
    </source>
</evidence>
<gene>
    <name evidence="3" type="ORF">GCM10023235_04050</name>
</gene>
<name>A0ABP9DE38_9ACTN</name>
<protein>
    <submittedName>
        <fullName evidence="3">Serine hydrolase domain-containing protein</fullName>
    </submittedName>
</protein>
<keyword evidence="3" id="KW-0378">Hydrolase</keyword>
<dbReference type="RefSeq" id="WP_345695006.1">
    <property type="nucleotide sequence ID" value="NZ_BAABIS010000001.1"/>
</dbReference>
<evidence type="ECO:0000259" key="2">
    <source>
        <dbReference type="Pfam" id="PF00144"/>
    </source>
</evidence>
<organism evidence="3 4">
    <name type="scientific">Kitasatospora terrestris</name>
    <dbReference type="NCBI Taxonomy" id="258051"/>
    <lineage>
        <taxon>Bacteria</taxon>
        <taxon>Bacillati</taxon>
        <taxon>Actinomycetota</taxon>
        <taxon>Actinomycetes</taxon>
        <taxon>Kitasatosporales</taxon>
        <taxon>Streptomycetaceae</taxon>
        <taxon>Kitasatospora</taxon>
    </lineage>
</organism>
<reference evidence="4" key="1">
    <citation type="journal article" date="2019" name="Int. J. Syst. Evol. Microbiol.">
        <title>The Global Catalogue of Microorganisms (GCM) 10K type strain sequencing project: providing services to taxonomists for standard genome sequencing and annotation.</title>
        <authorList>
            <consortium name="The Broad Institute Genomics Platform"/>
            <consortium name="The Broad Institute Genome Sequencing Center for Infectious Disease"/>
            <person name="Wu L."/>
            <person name="Ma J."/>
        </authorList>
    </citation>
    <scope>NUCLEOTIDE SEQUENCE [LARGE SCALE GENOMIC DNA]</scope>
    <source>
        <strain evidence="4">JCM 13006</strain>
    </source>
</reference>
<comment type="caution">
    <text evidence="3">The sequence shown here is derived from an EMBL/GenBank/DDBJ whole genome shotgun (WGS) entry which is preliminary data.</text>
</comment>
<evidence type="ECO:0000256" key="1">
    <source>
        <dbReference type="SAM" id="SignalP"/>
    </source>
</evidence>
<proteinExistence type="predicted"/>
<dbReference type="InterPro" id="IPR001466">
    <property type="entry name" value="Beta-lactam-related"/>
</dbReference>
<keyword evidence="1" id="KW-0732">Signal</keyword>
<dbReference type="Pfam" id="PF00144">
    <property type="entry name" value="Beta-lactamase"/>
    <property type="match status" value="1"/>
</dbReference>
<dbReference type="InterPro" id="IPR050491">
    <property type="entry name" value="AmpC-like"/>
</dbReference>
<sequence length="415" mass="44308">MHNGTTGTRTGKRHARQWRAVLLAASLACAVAVPAAAAPAPVAAPAAAAKAADRPAYAGRLTQDMIALMQRLRIPGALVSITTPDSGAWTTELGTGDLTTGKPIDRGDHLRVGSITKTFTGTVVLQLVQEGLLKLDDPVSAHHPGVPDGDRITIRQLLNMTSGLYNYSEDYGFNLSLDEHPEREWTPQELLDLAFSHPSYFPPGTGFHYSNTNTVLLGLIAEHLTHQPLGKLFEQRIFNRVGMHGTSLANGDSIPSPHARGHQFITNVESLTAPTLTGKEAAWADWSAGNPYDVTHVNASWAWAAGAAESTVDDLRRWAPALATGTLLSPELQKERLTFVPTSDAPDAPGYGLAVAEFFGFIGHDGQIPGYTSFMGYDPKRCATVVVLANLNQSPDGTAPANELAKLIIGELFPS</sequence>
<dbReference type="InterPro" id="IPR012338">
    <property type="entry name" value="Beta-lactam/transpept-like"/>
</dbReference>
<dbReference type="Gene3D" id="3.40.710.10">
    <property type="entry name" value="DD-peptidase/beta-lactamase superfamily"/>
    <property type="match status" value="1"/>
</dbReference>